<dbReference type="InterPro" id="IPR002317">
    <property type="entry name" value="Ser-tRNA-ligase_type_1"/>
</dbReference>
<dbReference type="PRINTS" id="PR00981">
    <property type="entry name" value="TRNASYNTHSER"/>
</dbReference>
<feature type="compositionally biased region" description="Polar residues" evidence="8">
    <location>
        <begin position="793"/>
        <end position="811"/>
    </location>
</feature>
<dbReference type="EMBL" id="CAJVRM010000231">
    <property type="protein sequence ID" value="CAG8977724.1"/>
    <property type="molecule type" value="Genomic_DNA"/>
</dbReference>
<keyword evidence="2" id="KW-0436">Ligase</keyword>
<gene>
    <name evidence="10" type="ORF">HYALB_00012159</name>
</gene>
<feature type="domain" description="Aminoacyl-transfer RNA synthetases class-II family profile" evidence="9">
    <location>
        <begin position="343"/>
        <end position="585"/>
    </location>
</feature>
<feature type="compositionally biased region" description="Low complexity" evidence="8">
    <location>
        <begin position="831"/>
        <end position="848"/>
    </location>
</feature>
<accession>A0A9N9LSP7</accession>
<dbReference type="Gene3D" id="3.30.930.10">
    <property type="entry name" value="Bira Bifunctional Protein, Domain 2"/>
    <property type="match status" value="1"/>
</dbReference>
<dbReference type="PANTHER" id="PTHR11778">
    <property type="entry name" value="SERYL-TRNA SYNTHETASE"/>
    <property type="match status" value="1"/>
</dbReference>
<comment type="caution">
    <text evidence="10">The sequence shown here is derived from an EMBL/GenBank/DDBJ whole genome shotgun (WGS) entry which is preliminary data.</text>
</comment>
<feature type="compositionally biased region" description="Acidic residues" evidence="8">
    <location>
        <begin position="655"/>
        <end position="665"/>
    </location>
</feature>
<keyword evidence="5" id="KW-0030">Aminoacyl-tRNA synthetase</keyword>
<feature type="region of interest" description="Disordered" evidence="8">
    <location>
        <begin position="81"/>
        <end position="118"/>
    </location>
</feature>
<dbReference type="AlphaFoldDB" id="A0A9N9LSP7"/>
<reference evidence="10" key="1">
    <citation type="submission" date="2021-07" db="EMBL/GenBank/DDBJ databases">
        <authorList>
            <person name="Durling M."/>
        </authorList>
    </citation>
    <scope>NUCLEOTIDE SEQUENCE</scope>
</reference>
<feature type="compositionally biased region" description="Polar residues" evidence="8">
    <location>
        <begin position="762"/>
        <end position="779"/>
    </location>
</feature>
<evidence type="ECO:0000313" key="11">
    <source>
        <dbReference type="Proteomes" id="UP000701801"/>
    </source>
</evidence>
<dbReference type="SUPFAM" id="SSF55681">
    <property type="entry name" value="Class II aaRS and biotin synthetases"/>
    <property type="match status" value="1"/>
</dbReference>
<evidence type="ECO:0000256" key="7">
    <source>
        <dbReference type="ARBA" id="ARBA00034892"/>
    </source>
</evidence>
<keyword evidence="4" id="KW-0067">ATP-binding</keyword>
<dbReference type="EC" id="6.1.1.11" evidence="1"/>
<dbReference type="GO" id="GO:0006434">
    <property type="term" value="P:seryl-tRNA aminoacylation"/>
    <property type="evidence" value="ECO:0007669"/>
    <property type="project" value="InterPro"/>
</dbReference>
<organism evidence="10 11">
    <name type="scientific">Hymenoscyphus albidus</name>
    <dbReference type="NCBI Taxonomy" id="595503"/>
    <lineage>
        <taxon>Eukaryota</taxon>
        <taxon>Fungi</taxon>
        <taxon>Dikarya</taxon>
        <taxon>Ascomycota</taxon>
        <taxon>Pezizomycotina</taxon>
        <taxon>Leotiomycetes</taxon>
        <taxon>Helotiales</taxon>
        <taxon>Helotiaceae</taxon>
        <taxon>Hymenoscyphus</taxon>
    </lineage>
</organism>
<dbReference type="FunFam" id="3.30.930.10:FF:000069">
    <property type="entry name" value="Seryl-tRNA synthetase"/>
    <property type="match status" value="1"/>
</dbReference>
<proteinExistence type="predicted"/>
<evidence type="ECO:0000256" key="2">
    <source>
        <dbReference type="ARBA" id="ARBA00022598"/>
    </source>
</evidence>
<keyword evidence="11" id="KW-1185">Reference proteome</keyword>
<evidence type="ECO:0000256" key="4">
    <source>
        <dbReference type="ARBA" id="ARBA00022840"/>
    </source>
</evidence>
<dbReference type="GO" id="GO:0005524">
    <property type="term" value="F:ATP binding"/>
    <property type="evidence" value="ECO:0007669"/>
    <property type="project" value="UniProtKB-KW"/>
</dbReference>
<dbReference type="Pfam" id="PF00587">
    <property type="entry name" value="tRNA-synt_2b"/>
    <property type="match status" value="1"/>
</dbReference>
<evidence type="ECO:0000256" key="6">
    <source>
        <dbReference type="ARBA" id="ARBA00031113"/>
    </source>
</evidence>
<dbReference type="Proteomes" id="UP000701801">
    <property type="component" value="Unassembled WGS sequence"/>
</dbReference>
<evidence type="ECO:0000313" key="10">
    <source>
        <dbReference type="EMBL" id="CAG8977724.1"/>
    </source>
</evidence>
<dbReference type="PROSITE" id="PS50862">
    <property type="entry name" value="AA_TRNA_LIGASE_II"/>
    <property type="match status" value="1"/>
</dbReference>
<dbReference type="OrthoDB" id="10264585at2759"/>
<evidence type="ECO:0000256" key="5">
    <source>
        <dbReference type="ARBA" id="ARBA00023146"/>
    </source>
</evidence>
<keyword evidence="3" id="KW-0547">Nucleotide-binding</keyword>
<dbReference type="GO" id="GO:0004828">
    <property type="term" value="F:serine-tRNA ligase activity"/>
    <property type="evidence" value="ECO:0007669"/>
    <property type="project" value="UniProtKB-EC"/>
</dbReference>
<dbReference type="InterPro" id="IPR006195">
    <property type="entry name" value="aa-tRNA-synth_II"/>
</dbReference>
<dbReference type="InterPro" id="IPR045864">
    <property type="entry name" value="aa-tRNA-synth_II/BPL/LPL"/>
</dbReference>
<feature type="compositionally biased region" description="Low complexity" evidence="8">
    <location>
        <begin position="86"/>
        <end position="97"/>
    </location>
</feature>
<protein>
    <recommendedName>
        <fullName evidence="1">serine--tRNA ligase</fullName>
        <ecNumber evidence="1">6.1.1.11</ecNumber>
    </recommendedName>
    <alternativeName>
        <fullName evidence="6">Seryl-tRNA synthetase</fullName>
    </alternativeName>
    <alternativeName>
        <fullName evidence="7">Seryl-tRNA(Ser) synthetase</fullName>
    </alternativeName>
</protein>
<evidence type="ECO:0000256" key="1">
    <source>
        <dbReference type="ARBA" id="ARBA00012840"/>
    </source>
</evidence>
<evidence type="ECO:0000256" key="3">
    <source>
        <dbReference type="ARBA" id="ARBA00022741"/>
    </source>
</evidence>
<feature type="compositionally biased region" description="Polar residues" evidence="8">
    <location>
        <begin position="745"/>
        <end position="754"/>
    </location>
</feature>
<dbReference type="InterPro" id="IPR002314">
    <property type="entry name" value="aa-tRNA-synt_IIb"/>
</dbReference>
<sequence length="867" mass="96073">MFPSLAFPASTSRSVPLSLALSLLPTSPLALRCLLSHRQYHRHQHTHLALRLRLRPQSHPATQPQLQLQRFSSVLSQQSDSLIKGNNSVPTSPSTSNDPEPGRKESAAPSRSGQKKALSGMPWGVYASTKTLIALPLPSLSPSDCDVLERTCEERNYLHLAKFPREILRLRELLKPLESMKRIAYARRQAIARLLDLFRHKKEPPPEFLRNATQNKAQRDLVGMTEEQLQAEAKSVKMELMGMLKYEATLKEEIHRLFLSLPNLTSRETPRGKIPKIVGYINDHPKESPFHSQYSRHHTRIGTELELLDFKMGASTTGWGWYYLLNEGAQLEQALIQYSLSVARRGGWGMVSPPSMVNSDISSACGFQPRDQDGAQQVYSVLKSSRPGEAKSEISLAGTAEIPLAAMLYERRISGQELPKRHVAVSRCYRAEAGARGLSSKGLYRVHEFTKVEMFAWTHPTEEASTAIFDEIQRIQIEILSSLGLHCRILEMPSMDLGASATRKRDIEAFFPSRTGINEGYGEVTSVSTCTDYQTSRLRTRLGMKTSKRESNPYTVNGTALAVPRVLAAILENGWNEERREVAVPECLWPWMDGVKVISSKVKANGGSVPAAAVGDPLVAIEDEEQDYQHQDDQLLEEAEDDELTLEEQQSMTDGIEESDLDLDGQEGPNTIVEGGELPPESEEQASAVVEDVFSDEALETQPTSDSQTENDVASAEQVEVDELIDVGESGELTPSVDSQRDEVSQSTEETPSFESDRTAQEESVSSNEPQITQPTEQAGVNEPVADQEASDLISSVTNQKDEVPQSTEENQPAEPNESAPEEDVLSNDPQTAQANEETQTTNEAQTTEEAKPESPVKSLFSRFLGR</sequence>
<feature type="region of interest" description="Disordered" evidence="8">
    <location>
        <begin position="646"/>
        <end position="867"/>
    </location>
</feature>
<evidence type="ECO:0000256" key="8">
    <source>
        <dbReference type="SAM" id="MobiDB-lite"/>
    </source>
</evidence>
<name>A0A9N9LSP7_9HELO</name>
<evidence type="ECO:0000259" key="9">
    <source>
        <dbReference type="PROSITE" id="PS50862"/>
    </source>
</evidence>
<feature type="compositionally biased region" description="Polar residues" evidence="8">
    <location>
        <begin position="701"/>
        <end position="712"/>
    </location>
</feature>